<evidence type="ECO:0000259" key="2">
    <source>
        <dbReference type="Pfam" id="PF13391"/>
    </source>
</evidence>
<accession>A0AAN6UN06</accession>
<dbReference type="AlphaFoldDB" id="A0AAN6UN06"/>
<evidence type="ECO:0000256" key="1">
    <source>
        <dbReference type="SAM" id="MobiDB-lite"/>
    </source>
</evidence>
<comment type="caution">
    <text evidence="3">The sequence shown here is derived from an EMBL/GenBank/DDBJ whole genome shotgun (WGS) entry which is preliminary data.</text>
</comment>
<gene>
    <name evidence="3" type="ORF">BT67DRAFT_441885</name>
</gene>
<proteinExistence type="predicted"/>
<name>A0AAN6UN06_9PEZI</name>
<dbReference type="EMBL" id="MU853408">
    <property type="protein sequence ID" value="KAK4134731.1"/>
    <property type="molecule type" value="Genomic_DNA"/>
</dbReference>
<dbReference type="Proteomes" id="UP001304895">
    <property type="component" value="Unassembled WGS sequence"/>
</dbReference>
<sequence>MMLGGPDLVKASTKKTPQPSPAYHSAIQKAQGARLPQGLVGTPERLSTLRGACLVRDQHRCVISRKFDFSEAVKRFETDGDGARDDDNCLLEDDATLPDALEVAHILPHSLTKADPGSELNSTREAALAILNMFDMGISYLIEGAEIDRPRNALTLTHLLHQAFRDFRVFFVPVVDSQPHTYRIDSFLPRQLMRDPPLPVTRTLYLAKNRTVDPPSARLLAVHCAIAHILHLSAAGEYIDRILLDAEEHGIQADGSTEVGRLVCLGLHGWVDGVGVRP</sequence>
<keyword evidence="4" id="KW-1185">Reference proteome</keyword>
<evidence type="ECO:0000313" key="4">
    <source>
        <dbReference type="Proteomes" id="UP001304895"/>
    </source>
</evidence>
<reference evidence="3" key="1">
    <citation type="journal article" date="2023" name="Mol. Phylogenet. Evol.">
        <title>Genome-scale phylogeny and comparative genomics of the fungal order Sordariales.</title>
        <authorList>
            <person name="Hensen N."/>
            <person name="Bonometti L."/>
            <person name="Westerberg I."/>
            <person name="Brannstrom I.O."/>
            <person name="Guillou S."/>
            <person name="Cros-Aarteil S."/>
            <person name="Calhoun S."/>
            <person name="Haridas S."/>
            <person name="Kuo A."/>
            <person name="Mondo S."/>
            <person name="Pangilinan J."/>
            <person name="Riley R."/>
            <person name="LaButti K."/>
            <person name="Andreopoulos B."/>
            <person name="Lipzen A."/>
            <person name="Chen C."/>
            <person name="Yan M."/>
            <person name="Daum C."/>
            <person name="Ng V."/>
            <person name="Clum A."/>
            <person name="Steindorff A."/>
            <person name="Ohm R.A."/>
            <person name="Martin F."/>
            <person name="Silar P."/>
            <person name="Natvig D.O."/>
            <person name="Lalanne C."/>
            <person name="Gautier V."/>
            <person name="Ament-Velasquez S.L."/>
            <person name="Kruys A."/>
            <person name="Hutchinson M.I."/>
            <person name="Powell A.J."/>
            <person name="Barry K."/>
            <person name="Miller A.N."/>
            <person name="Grigoriev I.V."/>
            <person name="Debuchy R."/>
            <person name="Gladieux P."/>
            <person name="Hiltunen Thoren M."/>
            <person name="Johannesson H."/>
        </authorList>
    </citation>
    <scope>NUCLEOTIDE SEQUENCE</scope>
    <source>
        <strain evidence="3">CBS 123565</strain>
    </source>
</reference>
<protein>
    <recommendedName>
        <fullName evidence="2">HNH nuclease domain-containing protein</fullName>
    </recommendedName>
</protein>
<dbReference type="Pfam" id="PF13391">
    <property type="entry name" value="HNH_2"/>
    <property type="match status" value="1"/>
</dbReference>
<feature type="domain" description="HNH nuclease" evidence="2">
    <location>
        <begin position="98"/>
        <end position="172"/>
    </location>
</feature>
<evidence type="ECO:0000313" key="3">
    <source>
        <dbReference type="EMBL" id="KAK4134731.1"/>
    </source>
</evidence>
<organism evidence="3 4">
    <name type="scientific">Trichocladium antarcticum</name>
    <dbReference type="NCBI Taxonomy" id="1450529"/>
    <lineage>
        <taxon>Eukaryota</taxon>
        <taxon>Fungi</taxon>
        <taxon>Dikarya</taxon>
        <taxon>Ascomycota</taxon>
        <taxon>Pezizomycotina</taxon>
        <taxon>Sordariomycetes</taxon>
        <taxon>Sordariomycetidae</taxon>
        <taxon>Sordariales</taxon>
        <taxon>Chaetomiaceae</taxon>
        <taxon>Trichocladium</taxon>
    </lineage>
</organism>
<dbReference type="InterPro" id="IPR003615">
    <property type="entry name" value="HNH_nuc"/>
</dbReference>
<reference evidence="3" key="2">
    <citation type="submission" date="2023-05" db="EMBL/GenBank/DDBJ databases">
        <authorList>
            <consortium name="Lawrence Berkeley National Laboratory"/>
            <person name="Steindorff A."/>
            <person name="Hensen N."/>
            <person name="Bonometti L."/>
            <person name="Westerberg I."/>
            <person name="Brannstrom I.O."/>
            <person name="Guillou S."/>
            <person name="Cros-Aarteil S."/>
            <person name="Calhoun S."/>
            <person name="Haridas S."/>
            <person name="Kuo A."/>
            <person name="Mondo S."/>
            <person name="Pangilinan J."/>
            <person name="Riley R."/>
            <person name="Labutti K."/>
            <person name="Andreopoulos B."/>
            <person name="Lipzen A."/>
            <person name="Chen C."/>
            <person name="Yanf M."/>
            <person name="Daum C."/>
            <person name="Ng V."/>
            <person name="Clum A."/>
            <person name="Ohm R."/>
            <person name="Martin F."/>
            <person name="Silar P."/>
            <person name="Natvig D."/>
            <person name="Lalanne C."/>
            <person name="Gautier V."/>
            <person name="Ament-Velasquez S.L."/>
            <person name="Kruys A."/>
            <person name="Hutchinson M.I."/>
            <person name="Powell A.J."/>
            <person name="Barry K."/>
            <person name="Miller A.N."/>
            <person name="Grigoriev I.V."/>
            <person name="Debuchy R."/>
            <person name="Gladieux P."/>
            <person name="Thoren M.H."/>
            <person name="Johannesson H."/>
        </authorList>
    </citation>
    <scope>NUCLEOTIDE SEQUENCE</scope>
    <source>
        <strain evidence="3">CBS 123565</strain>
    </source>
</reference>
<feature type="region of interest" description="Disordered" evidence="1">
    <location>
        <begin position="1"/>
        <end position="22"/>
    </location>
</feature>